<evidence type="ECO:0000313" key="1">
    <source>
        <dbReference type="EMBL" id="KAK0431968.1"/>
    </source>
</evidence>
<accession>A0AA39J002</accession>
<dbReference type="SUPFAM" id="SSF52047">
    <property type="entry name" value="RNI-like"/>
    <property type="match status" value="1"/>
</dbReference>
<protein>
    <recommendedName>
        <fullName evidence="3">F-box domain-containing protein</fullName>
    </recommendedName>
</protein>
<proteinExistence type="predicted"/>
<reference evidence="1" key="1">
    <citation type="submission" date="2023-06" db="EMBL/GenBank/DDBJ databases">
        <authorList>
            <consortium name="Lawrence Berkeley National Laboratory"/>
            <person name="Ahrendt S."/>
            <person name="Sahu N."/>
            <person name="Indic B."/>
            <person name="Wong-Bajracharya J."/>
            <person name="Merenyi Z."/>
            <person name="Ke H.-M."/>
            <person name="Monk M."/>
            <person name="Kocsube S."/>
            <person name="Drula E."/>
            <person name="Lipzen A."/>
            <person name="Balint B."/>
            <person name="Henrissat B."/>
            <person name="Andreopoulos B."/>
            <person name="Martin F.M."/>
            <person name="Harder C.B."/>
            <person name="Rigling D."/>
            <person name="Ford K.L."/>
            <person name="Foster G.D."/>
            <person name="Pangilinan J."/>
            <person name="Papanicolaou A."/>
            <person name="Barry K."/>
            <person name="LaButti K."/>
            <person name="Viragh M."/>
            <person name="Koriabine M."/>
            <person name="Yan M."/>
            <person name="Riley R."/>
            <person name="Champramary S."/>
            <person name="Plett K.L."/>
            <person name="Tsai I.J."/>
            <person name="Slot J."/>
            <person name="Sipos G."/>
            <person name="Plett J."/>
            <person name="Nagy L.G."/>
            <person name="Grigoriev I.V."/>
        </authorList>
    </citation>
    <scope>NUCLEOTIDE SEQUENCE</scope>
    <source>
        <strain evidence="1">FPL87.14</strain>
    </source>
</reference>
<dbReference type="AlphaFoldDB" id="A0AA39J002"/>
<keyword evidence="2" id="KW-1185">Reference proteome</keyword>
<dbReference type="Gene3D" id="3.80.10.10">
    <property type="entry name" value="Ribonuclease Inhibitor"/>
    <property type="match status" value="1"/>
</dbReference>
<name>A0AA39J002_9AGAR</name>
<dbReference type="Proteomes" id="UP001175226">
    <property type="component" value="Unassembled WGS sequence"/>
</dbReference>
<dbReference type="InterPro" id="IPR032675">
    <property type="entry name" value="LRR_dom_sf"/>
</dbReference>
<gene>
    <name evidence="1" type="ORF">EV421DRAFT_1911373</name>
</gene>
<organism evidence="1 2">
    <name type="scientific">Armillaria borealis</name>
    <dbReference type="NCBI Taxonomy" id="47425"/>
    <lineage>
        <taxon>Eukaryota</taxon>
        <taxon>Fungi</taxon>
        <taxon>Dikarya</taxon>
        <taxon>Basidiomycota</taxon>
        <taxon>Agaricomycotina</taxon>
        <taxon>Agaricomycetes</taxon>
        <taxon>Agaricomycetidae</taxon>
        <taxon>Agaricales</taxon>
        <taxon>Marasmiineae</taxon>
        <taxon>Physalacriaceae</taxon>
        <taxon>Armillaria</taxon>
    </lineage>
</organism>
<dbReference type="EMBL" id="JAUEPT010000103">
    <property type="protein sequence ID" value="KAK0431968.1"/>
    <property type="molecule type" value="Genomic_DNA"/>
</dbReference>
<evidence type="ECO:0000313" key="2">
    <source>
        <dbReference type="Proteomes" id="UP001175226"/>
    </source>
</evidence>
<evidence type="ECO:0008006" key="3">
    <source>
        <dbReference type="Google" id="ProtNLM"/>
    </source>
</evidence>
<sequence length="402" mass="45690">MADLPQELVDLIMDELQDDHSTLIACSLASRSFYHPSRRYIFRQISLGPNSVDAFNTIIVASPGIPSHVHELSIQRGTRMHKDWAVYSNVLPDIITKCTNLRRLHLSKIIWRKAPVPTLRSALEDTNLTFLDIKSCRFKNYNDAALFFSHFPQLKRLSISGSLAEDDSLGCLGRLRRWSAPTKIVLDELDVDLMEGINVVSFLVMSDHVFALRRLRVFQWDSCDDSDMLGIRVLLRAAALKHISVGRCCCDRHRAPIDIQRLQSLTISFTNYSEGILPAWITVFQNTPVACPLKVLTFLIVINWECELSTLSHKEPWIALDAALTRKEFSGLRRVVFKISFVRNTPFMIVGAAKGAIEASCTRLASAGIMSVEVPNDVEPIRDEYDGRLRRYWLHEEVPGYY</sequence>
<comment type="caution">
    <text evidence="1">The sequence shown here is derived from an EMBL/GenBank/DDBJ whole genome shotgun (WGS) entry which is preliminary data.</text>
</comment>